<protein>
    <submittedName>
        <fullName evidence="1">Uncharacterized protein</fullName>
    </submittedName>
</protein>
<organism evidence="1 2">
    <name type="scientific">Crocosphaera chwakensis CCY0110</name>
    <dbReference type="NCBI Taxonomy" id="391612"/>
    <lineage>
        <taxon>Bacteria</taxon>
        <taxon>Bacillati</taxon>
        <taxon>Cyanobacteriota</taxon>
        <taxon>Cyanophyceae</taxon>
        <taxon>Oscillatoriophycideae</taxon>
        <taxon>Chroococcales</taxon>
        <taxon>Aphanothecaceae</taxon>
        <taxon>Crocosphaera</taxon>
        <taxon>Crocosphaera chwakensis</taxon>
    </lineage>
</organism>
<dbReference type="AlphaFoldDB" id="A3IHW0"/>
<proteinExistence type="predicted"/>
<sequence length="21" mass="2547">MFGIVLHVQQTIPKYLDQFLR</sequence>
<gene>
    <name evidence="1" type="ORF">CY0110_16392</name>
</gene>
<accession>A3IHW0</accession>
<keyword evidence="2" id="KW-1185">Reference proteome</keyword>
<evidence type="ECO:0000313" key="1">
    <source>
        <dbReference type="EMBL" id="EAZ93392.1"/>
    </source>
</evidence>
<name>A3IHW0_9CHRO</name>
<reference evidence="1 2" key="1">
    <citation type="submission" date="2007-03" db="EMBL/GenBank/DDBJ databases">
        <authorList>
            <person name="Stal L."/>
            <person name="Ferriera S."/>
            <person name="Johnson J."/>
            <person name="Kravitz S."/>
            <person name="Beeson K."/>
            <person name="Sutton G."/>
            <person name="Rogers Y.-H."/>
            <person name="Friedman R."/>
            <person name="Frazier M."/>
            <person name="Venter J.C."/>
        </authorList>
    </citation>
    <scope>NUCLEOTIDE SEQUENCE [LARGE SCALE GENOMIC DNA]</scope>
    <source>
        <strain evidence="1 2">CCY0110</strain>
    </source>
</reference>
<dbReference type="Proteomes" id="UP000003781">
    <property type="component" value="Unassembled WGS sequence"/>
</dbReference>
<dbReference type="EMBL" id="AAXW01000002">
    <property type="protein sequence ID" value="EAZ93392.1"/>
    <property type="molecule type" value="Genomic_DNA"/>
</dbReference>
<evidence type="ECO:0000313" key="2">
    <source>
        <dbReference type="Proteomes" id="UP000003781"/>
    </source>
</evidence>
<comment type="caution">
    <text evidence="1">The sequence shown here is derived from an EMBL/GenBank/DDBJ whole genome shotgun (WGS) entry which is preliminary data.</text>
</comment>